<comment type="caution">
    <text evidence="1">The sequence shown here is derived from an EMBL/GenBank/DDBJ whole genome shotgun (WGS) entry which is preliminary data.</text>
</comment>
<dbReference type="EMBL" id="BLAF01000018">
    <property type="protein sequence ID" value="GES20723.1"/>
    <property type="molecule type" value="Genomic_DNA"/>
</dbReference>
<accession>A0A5M3XNK8</accession>
<gene>
    <name evidence="1" type="ORF">Aple_036190</name>
</gene>
<dbReference type="AlphaFoldDB" id="A0A5M3XNK8"/>
<organism evidence="1 2">
    <name type="scientific">Acrocarpospora pleiomorpha</name>
    <dbReference type="NCBI Taxonomy" id="90975"/>
    <lineage>
        <taxon>Bacteria</taxon>
        <taxon>Bacillati</taxon>
        <taxon>Actinomycetota</taxon>
        <taxon>Actinomycetes</taxon>
        <taxon>Streptosporangiales</taxon>
        <taxon>Streptosporangiaceae</taxon>
        <taxon>Acrocarpospora</taxon>
    </lineage>
</organism>
<dbReference type="Proteomes" id="UP000377595">
    <property type="component" value="Unassembled WGS sequence"/>
</dbReference>
<keyword evidence="2" id="KW-1185">Reference proteome</keyword>
<protein>
    <submittedName>
        <fullName evidence="1">Uncharacterized protein</fullName>
    </submittedName>
</protein>
<proteinExistence type="predicted"/>
<dbReference type="RefSeq" id="WP_155345750.1">
    <property type="nucleotide sequence ID" value="NZ_BAAAHM010000002.1"/>
</dbReference>
<dbReference type="OrthoDB" id="4891072at2"/>
<evidence type="ECO:0000313" key="2">
    <source>
        <dbReference type="Proteomes" id="UP000377595"/>
    </source>
</evidence>
<evidence type="ECO:0000313" key="1">
    <source>
        <dbReference type="EMBL" id="GES20723.1"/>
    </source>
</evidence>
<name>A0A5M3XNK8_9ACTN</name>
<sequence>MTAEALSAMQPNRLSASRSLINILIDQGWRIERLVFDVDEHGAGDAVYRVHAGGRTLDFVAFAFTPSAQERTQRIFDQSWDMMGALIDGAADAGTIEWTRRELPLLYHGRATPDTLTWCRSNRSMRIFEHVVTELAAGRQPDVAALARVGYLMRNVGLDGNGTFGTRTFLAYGEDHPLRVPYHAQMLSAYLMREFSFDLAERLAALRSPHAVPLGRRIKRFLGVGNSSALGLVLWVGNHPQLVGRWIELRERALAHAWSLVLEPGGERVRLLIRLLDRAVTFLAEDTNEYTSFVPAVVIADELATLRHKVVLCLGETTTPPTVAEAVGDPASDLSAEAREVLHAILLELDPGYADGSIARLVVNESTRREPAMPIGRLRELLATEYAWALEMDVDSAGRRRNVWYKSRSAEEPRCGPAEEVPPGTVDLTVDVPGTVRALDGALAAADPALPVGRFLAAAPQHRGTVERVQTLSRLRYHTPHVDLRHAGFVPAHLIRLGNAALYGLDRTKDFMLRDLRGVIFQGAPTREDLAAPPEDEIWFWPPIPPAGEPARAKEAR</sequence>
<reference evidence="1 2" key="1">
    <citation type="submission" date="2019-10" db="EMBL/GenBank/DDBJ databases">
        <title>Whole genome shotgun sequence of Acrocarpospora pleiomorpha NBRC 16267.</title>
        <authorList>
            <person name="Ichikawa N."/>
            <person name="Kimura A."/>
            <person name="Kitahashi Y."/>
            <person name="Komaki H."/>
            <person name="Oguchi A."/>
        </authorList>
    </citation>
    <scope>NUCLEOTIDE SEQUENCE [LARGE SCALE GENOMIC DNA]</scope>
    <source>
        <strain evidence="1 2">NBRC 16267</strain>
    </source>
</reference>